<sequence>MVATLIFTENQTSKTIMGVDLSCRRACMNDLPRKSNFLQADMFGEEVMWLLKMVLNETIGGKANVALDLEPERARSVHCYWLELPWAPKPATKAGNGVRSNQLADNSCIYTREISCGVDYI</sequence>
<dbReference type="RefSeq" id="WP_341839945.1">
    <property type="nucleotide sequence ID" value="NZ_CP149792.1"/>
</dbReference>
<dbReference type="Proteomes" id="UP001449657">
    <property type="component" value="Chromosome"/>
</dbReference>
<gene>
    <name evidence="1" type="ORF">WJU22_20030</name>
</gene>
<reference evidence="1 2" key="1">
    <citation type="submission" date="2024-03" db="EMBL/GenBank/DDBJ databases">
        <title>Chitinophaga caseinilytica sp. nov., a casein hydrolysing bacterium isolated from forest soil.</title>
        <authorList>
            <person name="Lee D.S."/>
            <person name="Han D.M."/>
            <person name="Baek J.H."/>
            <person name="Choi D.G."/>
            <person name="Jeon J.H."/>
            <person name="Jeon C.O."/>
        </authorList>
    </citation>
    <scope>NUCLEOTIDE SEQUENCE [LARGE SCALE GENOMIC DNA]</scope>
    <source>
        <strain evidence="1 2">KACC 19118</strain>
    </source>
</reference>
<name>A0ABZ2Z3E9_9BACT</name>
<keyword evidence="2" id="KW-1185">Reference proteome</keyword>
<evidence type="ECO:0008006" key="3">
    <source>
        <dbReference type="Google" id="ProtNLM"/>
    </source>
</evidence>
<dbReference type="EMBL" id="CP150096">
    <property type="protein sequence ID" value="WZN45191.1"/>
    <property type="molecule type" value="Genomic_DNA"/>
</dbReference>
<evidence type="ECO:0000313" key="2">
    <source>
        <dbReference type="Proteomes" id="UP001449657"/>
    </source>
</evidence>
<proteinExistence type="predicted"/>
<organism evidence="1 2">
    <name type="scientific">Chitinophaga caseinilytica</name>
    <dbReference type="NCBI Taxonomy" id="2267521"/>
    <lineage>
        <taxon>Bacteria</taxon>
        <taxon>Pseudomonadati</taxon>
        <taxon>Bacteroidota</taxon>
        <taxon>Chitinophagia</taxon>
        <taxon>Chitinophagales</taxon>
        <taxon>Chitinophagaceae</taxon>
        <taxon>Chitinophaga</taxon>
    </lineage>
</organism>
<evidence type="ECO:0000313" key="1">
    <source>
        <dbReference type="EMBL" id="WZN45191.1"/>
    </source>
</evidence>
<accession>A0ABZ2Z3E9</accession>
<protein>
    <recommendedName>
        <fullName evidence="3">Transposase</fullName>
    </recommendedName>
</protein>